<dbReference type="InterPro" id="IPR009057">
    <property type="entry name" value="Homeodomain-like_sf"/>
</dbReference>
<keyword evidence="2" id="KW-0804">Transcription</keyword>
<dbReference type="EMBL" id="JBHUJD010000024">
    <property type="protein sequence ID" value="MFD2311898.1"/>
    <property type="molecule type" value="Genomic_DNA"/>
</dbReference>
<dbReference type="SUPFAM" id="SSF52317">
    <property type="entry name" value="Class I glutamine amidotransferase-like"/>
    <property type="match status" value="1"/>
</dbReference>
<evidence type="ECO:0000313" key="4">
    <source>
        <dbReference type="EMBL" id="MFD2311898.1"/>
    </source>
</evidence>
<dbReference type="PANTHER" id="PTHR43130:SF11">
    <property type="entry name" value="TRANSCRIPTIONAL REGULATORY PROTEIN"/>
    <property type="match status" value="1"/>
</dbReference>
<evidence type="ECO:0000259" key="3">
    <source>
        <dbReference type="PROSITE" id="PS01124"/>
    </source>
</evidence>
<dbReference type="PANTHER" id="PTHR43130">
    <property type="entry name" value="ARAC-FAMILY TRANSCRIPTIONAL REGULATOR"/>
    <property type="match status" value="1"/>
</dbReference>
<evidence type="ECO:0000313" key="5">
    <source>
        <dbReference type="Proteomes" id="UP001597425"/>
    </source>
</evidence>
<keyword evidence="5" id="KW-1185">Reference proteome</keyword>
<evidence type="ECO:0000256" key="2">
    <source>
        <dbReference type="ARBA" id="ARBA00023163"/>
    </source>
</evidence>
<dbReference type="Pfam" id="PF12833">
    <property type="entry name" value="HTH_18"/>
    <property type="match status" value="1"/>
</dbReference>
<dbReference type="Proteomes" id="UP001597425">
    <property type="component" value="Unassembled WGS sequence"/>
</dbReference>
<evidence type="ECO:0000256" key="1">
    <source>
        <dbReference type="ARBA" id="ARBA00023015"/>
    </source>
</evidence>
<dbReference type="SUPFAM" id="SSF46689">
    <property type="entry name" value="Homeodomain-like"/>
    <property type="match status" value="2"/>
</dbReference>
<dbReference type="Pfam" id="PF01965">
    <property type="entry name" value="DJ-1_PfpI"/>
    <property type="match status" value="1"/>
</dbReference>
<dbReference type="InterPro" id="IPR002818">
    <property type="entry name" value="DJ-1/PfpI"/>
</dbReference>
<sequence>MKNIYILIFEDVVLSSAAAPLDILTRTNAILESAGRPPAFRVELVSEKVKNIHLSDPAQFNCQRTLAEVPAKSSGHNSPLIIVPAFSGDWDSVFAKNRAVVEWLKQHYAVGTEIASLCLGSYFLAEAGLLKGKPCTSHWRAIDDMRERFPDIQMQGDFVVTDRDGTYTGGGAFSSLNLVLYLVEKFCGHDIGVQVSKNFSIHRDHINQAHFSVFRGLNQHGDTLVLKAQTYIEENFQNEPSVEQVAAIVNMSKRNFIRRFKQATQYTPLAYIQKVKIEEAKNRLEHSHQSIQSLMYDVGYNDNKTFRDIFKRMTGVTPQAYRKKYGRANLAV</sequence>
<dbReference type="InterPro" id="IPR052158">
    <property type="entry name" value="INH-QAR"/>
</dbReference>
<dbReference type="Gene3D" id="1.10.10.60">
    <property type="entry name" value="Homeodomain-like"/>
    <property type="match status" value="2"/>
</dbReference>
<reference evidence="5" key="1">
    <citation type="journal article" date="2019" name="Int. J. Syst. Evol. Microbiol.">
        <title>The Global Catalogue of Microorganisms (GCM) 10K type strain sequencing project: providing services to taxonomists for standard genome sequencing and annotation.</title>
        <authorList>
            <consortium name="The Broad Institute Genomics Platform"/>
            <consortium name="The Broad Institute Genome Sequencing Center for Infectious Disease"/>
            <person name="Wu L."/>
            <person name="Ma J."/>
        </authorList>
    </citation>
    <scope>NUCLEOTIDE SEQUENCE [LARGE SCALE GENOMIC DNA]</scope>
    <source>
        <strain evidence="5">KCTC 12848</strain>
    </source>
</reference>
<dbReference type="Gene3D" id="3.40.50.880">
    <property type="match status" value="1"/>
</dbReference>
<dbReference type="PROSITE" id="PS01124">
    <property type="entry name" value="HTH_ARAC_FAMILY_2"/>
    <property type="match status" value="1"/>
</dbReference>
<organism evidence="4 5">
    <name type="scientific">Microbulbifer halophilus</name>
    <dbReference type="NCBI Taxonomy" id="453963"/>
    <lineage>
        <taxon>Bacteria</taxon>
        <taxon>Pseudomonadati</taxon>
        <taxon>Pseudomonadota</taxon>
        <taxon>Gammaproteobacteria</taxon>
        <taxon>Cellvibrionales</taxon>
        <taxon>Microbulbiferaceae</taxon>
        <taxon>Microbulbifer</taxon>
    </lineage>
</organism>
<keyword evidence="1" id="KW-0805">Transcription regulation</keyword>
<dbReference type="RefSeq" id="WP_265722696.1">
    <property type="nucleotide sequence ID" value="NZ_JAPIVK010000027.1"/>
</dbReference>
<feature type="domain" description="HTH araC/xylS-type" evidence="3">
    <location>
        <begin position="226"/>
        <end position="324"/>
    </location>
</feature>
<comment type="caution">
    <text evidence="4">The sequence shown here is derived from an EMBL/GenBank/DDBJ whole genome shotgun (WGS) entry which is preliminary data.</text>
</comment>
<name>A0ABW5EI12_9GAMM</name>
<proteinExistence type="predicted"/>
<dbReference type="SMART" id="SM00342">
    <property type="entry name" value="HTH_ARAC"/>
    <property type="match status" value="1"/>
</dbReference>
<dbReference type="InterPro" id="IPR029062">
    <property type="entry name" value="Class_I_gatase-like"/>
</dbReference>
<gene>
    <name evidence="4" type="ORF">ACFSKX_15820</name>
</gene>
<protein>
    <submittedName>
        <fullName evidence="4">GlxA family transcriptional regulator</fullName>
    </submittedName>
</protein>
<dbReference type="InterPro" id="IPR018060">
    <property type="entry name" value="HTH_AraC"/>
</dbReference>
<accession>A0ABW5EI12</accession>